<protein>
    <submittedName>
        <fullName evidence="1">CLUMA_CG019245, isoform A</fullName>
    </submittedName>
</protein>
<dbReference type="EMBL" id="CVRI01000066">
    <property type="protein sequence ID" value="CRL05897.1"/>
    <property type="molecule type" value="Genomic_DNA"/>
</dbReference>
<evidence type="ECO:0000313" key="2">
    <source>
        <dbReference type="Proteomes" id="UP000183832"/>
    </source>
</evidence>
<reference evidence="1 2" key="1">
    <citation type="submission" date="2015-04" db="EMBL/GenBank/DDBJ databases">
        <authorList>
            <person name="Syromyatnikov M.Y."/>
            <person name="Popov V.N."/>
        </authorList>
    </citation>
    <scope>NUCLEOTIDE SEQUENCE [LARGE SCALE GENOMIC DNA]</scope>
</reference>
<sequence length="72" mass="8234">MLLCGNHFSCLNLKLPLQQTDNHEVSFMCVKSKVQRDKEYKKRITNNNSKHGEGFLPSPFLGSLSSVTFSFR</sequence>
<evidence type="ECO:0000313" key="1">
    <source>
        <dbReference type="EMBL" id="CRL05897.1"/>
    </source>
</evidence>
<gene>
    <name evidence="1" type="ORF">CLUMA_CG019245</name>
</gene>
<organism evidence="1 2">
    <name type="scientific">Clunio marinus</name>
    <dbReference type="NCBI Taxonomy" id="568069"/>
    <lineage>
        <taxon>Eukaryota</taxon>
        <taxon>Metazoa</taxon>
        <taxon>Ecdysozoa</taxon>
        <taxon>Arthropoda</taxon>
        <taxon>Hexapoda</taxon>
        <taxon>Insecta</taxon>
        <taxon>Pterygota</taxon>
        <taxon>Neoptera</taxon>
        <taxon>Endopterygota</taxon>
        <taxon>Diptera</taxon>
        <taxon>Nematocera</taxon>
        <taxon>Chironomoidea</taxon>
        <taxon>Chironomidae</taxon>
        <taxon>Clunio</taxon>
    </lineage>
</organism>
<keyword evidence="2" id="KW-1185">Reference proteome</keyword>
<name>A0A1J1J4T8_9DIPT</name>
<dbReference type="Proteomes" id="UP000183832">
    <property type="component" value="Unassembled WGS sequence"/>
</dbReference>
<accession>A0A1J1J4T8</accession>
<proteinExistence type="predicted"/>
<dbReference type="AlphaFoldDB" id="A0A1J1J4T8"/>